<keyword evidence="1" id="KW-1133">Transmembrane helix</keyword>
<dbReference type="AlphaFoldDB" id="A0A7M7GKS4"/>
<name>A0A7M7GKS4_APIME</name>
<dbReference type="KEGG" id="ame:102653928"/>
<keyword evidence="1" id="KW-0472">Membrane</keyword>
<proteinExistence type="predicted"/>
<reference evidence="2" key="1">
    <citation type="submission" date="2021-01" db="UniProtKB">
        <authorList>
            <consortium name="EnsemblMetazoa"/>
        </authorList>
    </citation>
    <scope>IDENTIFICATION</scope>
    <source>
        <strain evidence="2">DH4</strain>
    </source>
</reference>
<dbReference type="EnsemblMetazoa" id="XM_006558441">
    <property type="protein sequence ID" value="XP_006558504"/>
    <property type="gene ID" value="LOC102653928"/>
</dbReference>
<sequence length="190" mass="20787">MSYLNGNQEGKYGQLAHKLIKLASMSNKKVVLRHDDQSSDVSTELLHEFGTTDVAIGDVTAEVMLTTMGKIPSEMYDLEDTSPPIITKLVHFEKTSPFARAIAVTEPAYHPVTKEPTGHSSILIALLTALLIIFLLCCITACIITKSKRKSTFFGKEDMECEPGCTGMNQPLLDKISSSTNKTSCASMRN</sequence>
<dbReference type="OrthoDB" id="7596797at2759"/>
<accession>A0A8B6YTK1</accession>
<keyword evidence="1" id="KW-0812">Transmembrane</keyword>
<evidence type="ECO:0000313" key="3">
    <source>
        <dbReference type="Proteomes" id="UP000005203"/>
    </source>
</evidence>
<feature type="transmembrane region" description="Helical" evidence="1">
    <location>
        <begin position="122"/>
        <end position="144"/>
    </location>
</feature>
<dbReference type="RefSeq" id="XP_006558504.1">
    <property type="nucleotide sequence ID" value="XM_006558441.3"/>
</dbReference>
<keyword evidence="3" id="KW-1185">Reference proteome</keyword>
<evidence type="ECO:0000313" key="2">
    <source>
        <dbReference type="EnsemblMetazoa" id="XP_006558504"/>
    </source>
</evidence>
<dbReference type="GeneID" id="102653928"/>
<evidence type="ECO:0000313" key="4">
    <source>
        <dbReference type="RefSeq" id="XP_006558504.1"/>
    </source>
</evidence>
<gene>
    <name evidence="4" type="primary">LOC102653928</name>
</gene>
<accession>A0A7M7GKS4</accession>
<protein>
    <submittedName>
        <fullName evidence="4">Uncharacterized protein LOC102653928</fullName>
    </submittedName>
</protein>
<organism evidence="2">
    <name type="scientific">Apis mellifera</name>
    <name type="common">Honeybee</name>
    <dbReference type="NCBI Taxonomy" id="7460"/>
    <lineage>
        <taxon>Eukaryota</taxon>
        <taxon>Metazoa</taxon>
        <taxon>Ecdysozoa</taxon>
        <taxon>Arthropoda</taxon>
        <taxon>Hexapoda</taxon>
        <taxon>Insecta</taxon>
        <taxon>Pterygota</taxon>
        <taxon>Neoptera</taxon>
        <taxon>Endopterygota</taxon>
        <taxon>Hymenoptera</taxon>
        <taxon>Apocrita</taxon>
        <taxon>Aculeata</taxon>
        <taxon>Apoidea</taxon>
        <taxon>Anthophila</taxon>
        <taxon>Apidae</taxon>
        <taxon>Apis</taxon>
    </lineage>
</organism>
<dbReference type="Proteomes" id="UP000005203">
    <property type="component" value="Linkage group LG3"/>
</dbReference>
<evidence type="ECO:0000256" key="1">
    <source>
        <dbReference type="SAM" id="Phobius"/>
    </source>
</evidence>
<reference evidence="4" key="2">
    <citation type="submission" date="2025-04" db="UniProtKB">
        <authorList>
            <consortium name="RefSeq"/>
        </authorList>
    </citation>
    <scope>IDENTIFICATION</scope>
    <source>
        <strain evidence="4">DH4</strain>
        <tissue evidence="4">Whole body</tissue>
    </source>
</reference>